<evidence type="ECO:0008006" key="4">
    <source>
        <dbReference type="Google" id="ProtNLM"/>
    </source>
</evidence>
<gene>
    <name evidence="2" type="ORF">SARC_04970</name>
</gene>
<evidence type="ECO:0000256" key="1">
    <source>
        <dbReference type="SAM" id="Phobius"/>
    </source>
</evidence>
<keyword evidence="3" id="KW-1185">Reference proteome</keyword>
<evidence type="ECO:0000313" key="3">
    <source>
        <dbReference type="Proteomes" id="UP000054560"/>
    </source>
</evidence>
<feature type="transmembrane region" description="Helical" evidence="1">
    <location>
        <begin position="384"/>
        <end position="404"/>
    </location>
</feature>
<dbReference type="AlphaFoldDB" id="A0A0L0G1Q4"/>
<dbReference type="eggNOG" id="ENOG502S3MU">
    <property type="taxonomic scope" value="Eukaryota"/>
</dbReference>
<dbReference type="InterPro" id="IPR016024">
    <property type="entry name" value="ARM-type_fold"/>
</dbReference>
<organism evidence="2 3">
    <name type="scientific">Sphaeroforma arctica JP610</name>
    <dbReference type="NCBI Taxonomy" id="667725"/>
    <lineage>
        <taxon>Eukaryota</taxon>
        <taxon>Ichthyosporea</taxon>
        <taxon>Ichthyophonida</taxon>
        <taxon>Sphaeroforma</taxon>
    </lineage>
</organism>
<dbReference type="SUPFAM" id="SSF48371">
    <property type="entry name" value="ARM repeat"/>
    <property type="match status" value="1"/>
</dbReference>
<reference evidence="2 3" key="1">
    <citation type="submission" date="2011-02" db="EMBL/GenBank/DDBJ databases">
        <title>The Genome Sequence of Sphaeroforma arctica JP610.</title>
        <authorList>
            <consortium name="The Broad Institute Genome Sequencing Platform"/>
            <person name="Russ C."/>
            <person name="Cuomo C."/>
            <person name="Young S.K."/>
            <person name="Zeng Q."/>
            <person name="Gargeya S."/>
            <person name="Alvarado L."/>
            <person name="Berlin A."/>
            <person name="Chapman S.B."/>
            <person name="Chen Z."/>
            <person name="Freedman E."/>
            <person name="Gellesch M."/>
            <person name="Goldberg J."/>
            <person name="Griggs A."/>
            <person name="Gujja S."/>
            <person name="Heilman E."/>
            <person name="Heiman D."/>
            <person name="Howarth C."/>
            <person name="Mehta T."/>
            <person name="Neiman D."/>
            <person name="Pearson M."/>
            <person name="Roberts A."/>
            <person name="Saif S."/>
            <person name="Shea T."/>
            <person name="Shenoy N."/>
            <person name="Sisk P."/>
            <person name="Stolte C."/>
            <person name="Sykes S."/>
            <person name="White J."/>
            <person name="Yandava C."/>
            <person name="Burger G."/>
            <person name="Gray M.W."/>
            <person name="Holland P.W.H."/>
            <person name="King N."/>
            <person name="Lang F.B.F."/>
            <person name="Roger A.J."/>
            <person name="Ruiz-Trillo I."/>
            <person name="Haas B."/>
            <person name="Nusbaum C."/>
            <person name="Birren B."/>
        </authorList>
    </citation>
    <scope>NUCLEOTIDE SEQUENCE [LARGE SCALE GENOMIC DNA]</scope>
    <source>
        <strain evidence="2 3">JP610</strain>
    </source>
</reference>
<proteinExistence type="predicted"/>
<dbReference type="RefSeq" id="XP_014156658.1">
    <property type="nucleotide sequence ID" value="XM_014301183.1"/>
</dbReference>
<accession>A0A0L0G1Q4</accession>
<feature type="transmembrane region" description="Helical" evidence="1">
    <location>
        <begin position="416"/>
        <end position="433"/>
    </location>
</feature>
<dbReference type="OrthoDB" id="18866at2759"/>
<feature type="transmembrane region" description="Helical" evidence="1">
    <location>
        <begin position="342"/>
        <end position="364"/>
    </location>
</feature>
<keyword evidence="1" id="KW-0472">Membrane</keyword>
<dbReference type="Proteomes" id="UP000054560">
    <property type="component" value="Unassembled WGS sequence"/>
</dbReference>
<evidence type="ECO:0000313" key="2">
    <source>
        <dbReference type="EMBL" id="KNC82756.1"/>
    </source>
</evidence>
<dbReference type="InterPro" id="IPR011989">
    <property type="entry name" value="ARM-like"/>
</dbReference>
<protein>
    <recommendedName>
        <fullName evidence="4">Armadillo repeat-containing domain-containing protein</fullName>
    </recommendedName>
</protein>
<sequence>MLRMVCGRGLLPSNNVRIQSTQTPFSYTSLINNYSRFAYGKVGVRQYAAKRPTVVGTPLNAPRAGPATIPRHIKLKATREGFKSIKKVGQIEGPSVTVVLIGWVIMSLTAGAMSMSMDTDPDQTALLLARPERLRNKLLSKSLDLLERELKIIMSCTEYSDDVKRLLLQDEFYADTLLTYCTHPGVNVEIRNYAAHILEVACRLPEMHQTVVLERGFHLKIIEALTEKDPSLYVKKQLATALCNFAIHSQPNDEGINDIALALGQAGVVKLLDLYHDNTYLRRRSQETAMERVSATCVAYAETKTEDVRLAGLTEAEWAQMHKYAALDAKARQSFMYEFKSSLVESGVLMYFHTAAGGLVWGVAESIRAKKPWKEVAKYGLRTSLVTCLVPIYFVGASVTIYNYARKQCEDSFDIMVLNSSAMMTLIPWYFILPKVERFSPFWIGGHVVGFVSFFCYLLYTNADNLQNDNNLKYRDDQYRRWKARQGMSFQVPAQPKADN</sequence>
<feature type="transmembrane region" description="Helical" evidence="1">
    <location>
        <begin position="439"/>
        <end position="460"/>
    </location>
</feature>
<dbReference type="EMBL" id="KQ241896">
    <property type="protein sequence ID" value="KNC82756.1"/>
    <property type="molecule type" value="Genomic_DNA"/>
</dbReference>
<name>A0A0L0G1Q4_9EUKA</name>
<keyword evidence="1" id="KW-0812">Transmembrane</keyword>
<dbReference type="Gene3D" id="1.25.10.10">
    <property type="entry name" value="Leucine-rich Repeat Variant"/>
    <property type="match status" value="1"/>
</dbReference>
<dbReference type="GeneID" id="25905474"/>
<keyword evidence="1" id="KW-1133">Transmembrane helix</keyword>